<accession>A0A1Z3HUA5</accession>
<proteinExistence type="predicted"/>
<dbReference type="KEGG" id="hhg:XM38_048470"/>
<evidence type="ECO:0000313" key="1">
    <source>
        <dbReference type="EMBL" id="ASC73873.1"/>
    </source>
</evidence>
<name>A0A1Z3HUA5_9CYAN</name>
<sequence length="99" mass="11152">MACLGQLGIAVNLIEARSTIEKHRMKIVAAQTGIYGDRSEMTGDRSAIDKYRKEIVAAQRKLYGDRPEIEEYHREMTAAQRKLYGGQLNMTGRPLKIAV</sequence>
<organism evidence="1 2">
    <name type="scientific">Halomicronema hongdechloris C2206</name>
    <dbReference type="NCBI Taxonomy" id="1641165"/>
    <lineage>
        <taxon>Bacteria</taxon>
        <taxon>Bacillati</taxon>
        <taxon>Cyanobacteriota</taxon>
        <taxon>Cyanophyceae</taxon>
        <taxon>Nodosilineales</taxon>
        <taxon>Nodosilineaceae</taxon>
        <taxon>Halomicronema</taxon>
    </lineage>
</organism>
<reference evidence="1 2" key="1">
    <citation type="journal article" date="2016" name="Biochim. Biophys. Acta">
        <title>Characterization of red-shifted phycobilisomes isolated from the chlorophyll f-containing cyanobacterium Halomicronema hongdechloris.</title>
        <authorList>
            <person name="Li Y."/>
            <person name="Lin Y."/>
            <person name="Garvey C.J."/>
            <person name="Birch D."/>
            <person name="Corkery R.W."/>
            <person name="Loughlin P.C."/>
            <person name="Scheer H."/>
            <person name="Willows R.D."/>
            <person name="Chen M."/>
        </authorList>
    </citation>
    <scope>NUCLEOTIDE SEQUENCE [LARGE SCALE GENOMIC DNA]</scope>
    <source>
        <strain evidence="1 2">C2206</strain>
    </source>
</reference>
<keyword evidence="2" id="KW-1185">Reference proteome</keyword>
<evidence type="ECO:0000313" key="2">
    <source>
        <dbReference type="Proteomes" id="UP000191901"/>
    </source>
</evidence>
<dbReference type="AlphaFoldDB" id="A0A1Z3HUA5"/>
<dbReference type="Proteomes" id="UP000191901">
    <property type="component" value="Chromosome"/>
</dbReference>
<protein>
    <submittedName>
        <fullName evidence="1">Uncharacterized protein</fullName>
    </submittedName>
</protein>
<dbReference type="EMBL" id="CP021983">
    <property type="protein sequence ID" value="ASC73873.1"/>
    <property type="molecule type" value="Genomic_DNA"/>
</dbReference>
<dbReference type="RefSeq" id="WP_080811679.1">
    <property type="nucleotide sequence ID" value="NZ_CP021983.2"/>
</dbReference>
<gene>
    <name evidence="1" type="ORF">XM38_048470</name>
</gene>